<protein>
    <submittedName>
        <fullName evidence="3">Ig-like domain-containing protein</fullName>
    </submittedName>
</protein>
<proteinExistence type="predicted"/>
<dbReference type="Proteomes" id="UP000518300">
    <property type="component" value="Unassembled WGS sequence"/>
</dbReference>
<gene>
    <name evidence="3" type="ORF">HG543_48330</name>
</gene>
<sequence length="563" mass="60928">MRNDRLGVVLLPLVGILAACGSDEGPPGNPALNLTVSWRGEPAEYCATGTRLLQGDVQGDTPDEVEVTRNGTRVSAITPPYQFLVNCDQESESTLDFRIRARIGSRWASSETKQVFIDRTPPSVSLVSPREMDGIRKDSPIVLSFSEPIQGFHPNHVSLSDDSGSLAHSASLSEDRRWVTVVPSAPLRVPSKVRVSLFGGVITDNAGHPLREERASYSWEVLPFARAGKPVPLSATALARRPSGAPWSVARASATGALQVRRWTQAGWVDFGGPIPSGGQGVALALTRDERPVVASLERDPEGEKFVRVTHWKQNGGWEQVGGPLLPSADGWSSTEKLSMAVDSQGHPTVAWQEYSTVQVRRWTGTAWEALGAPIGDFLNPAANPVVAVDSRDRVVLAYSMKLQSTSYMRVFVQVWQDGTWTAVGASLGGERVSSLDEVALVLGPDDAPILAWNERFNEDQLFVSRWANGAWASPRLLRTGKSLNLSLATDANGRTLLAWVMVVPAEVGHQSKVYTARFEQGTWSDAAVACVGYGSIATFSQDGTPMLWANTGTGSYDMFIEH</sequence>
<feature type="domain" description="SbsA Ig-like" evidence="2">
    <location>
        <begin position="118"/>
        <end position="213"/>
    </location>
</feature>
<keyword evidence="1" id="KW-0732">Signal</keyword>
<reference evidence="3 4" key="1">
    <citation type="submission" date="2020-04" db="EMBL/GenBank/DDBJ databases">
        <title>Draft genome of Pyxidicoccus fallax type strain.</title>
        <authorList>
            <person name="Whitworth D.E."/>
        </authorList>
    </citation>
    <scope>NUCLEOTIDE SEQUENCE [LARGE SCALE GENOMIC DNA]</scope>
    <source>
        <strain evidence="3 4">DSM 14698</strain>
    </source>
</reference>
<name>A0A848LZQ0_9BACT</name>
<evidence type="ECO:0000256" key="1">
    <source>
        <dbReference type="ARBA" id="ARBA00022729"/>
    </source>
</evidence>
<dbReference type="SUPFAM" id="SSF89372">
    <property type="entry name" value="Fucose-specific lectin"/>
    <property type="match status" value="1"/>
</dbReference>
<organism evidence="3 4">
    <name type="scientific">Pyxidicoccus fallax</name>
    <dbReference type="NCBI Taxonomy" id="394095"/>
    <lineage>
        <taxon>Bacteria</taxon>
        <taxon>Pseudomonadati</taxon>
        <taxon>Myxococcota</taxon>
        <taxon>Myxococcia</taxon>
        <taxon>Myxococcales</taxon>
        <taxon>Cystobacterineae</taxon>
        <taxon>Myxococcaceae</taxon>
        <taxon>Pyxidicoccus</taxon>
    </lineage>
</organism>
<accession>A0A848LZQ0</accession>
<evidence type="ECO:0000259" key="2">
    <source>
        <dbReference type="Pfam" id="PF13205"/>
    </source>
</evidence>
<dbReference type="InterPro" id="IPR032812">
    <property type="entry name" value="SbsA_Ig"/>
</dbReference>
<dbReference type="AlphaFoldDB" id="A0A848LZQ0"/>
<dbReference type="Pfam" id="PF13205">
    <property type="entry name" value="Big_5"/>
    <property type="match status" value="1"/>
</dbReference>
<dbReference type="EMBL" id="JABBJJ010000446">
    <property type="protein sequence ID" value="NMO22614.1"/>
    <property type="molecule type" value="Genomic_DNA"/>
</dbReference>
<dbReference type="PROSITE" id="PS51257">
    <property type="entry name" value="PROKAR_LIPOPROTEIN"/>
    <property type="match status" value="1"/>
</dbReference>
<evidence type="ECO:0000313" key="3">
    <source>
        <dbReference type="EMBL" id="NMO22614.1"/>
    </source>
</evidence>
<keyword evidence="4" id="KW-1185">Reference proteome</keyword>
<dbReference type="RefSeq" id="WP_169351742.1">
    <property type="nucleotide sequence ID" value="NZ_JABBJJ010000446.1"/>
</dbReference>
<comment type="caution">
    <text evidence="3">The sequence shown here is derived from an EMBL/GenBank/DDBJ whole genome shotgun (WGS) entry which is preliminary data.</text>
</comment>
<evidence type="ECO:0000313" key="4">
    <source>
        <dbReference type="Proteomes" id="UP000518300"/>
    </source>
</evidence>